<feature type="compositionally biased region" description="Basic and acidic residues" evidence="1">
    <location>
        <begin position="22"/>
        <end position="40"/>
    </location>
</feature>
<keyword evidence="2" id="KW-1185">Reference proteome</keyword>
<reference evidence="3" key="1">
    <citation type="submission" date="2022-11" db="UniProtKB">
        <authorList>
            <consortium name="WormBaseParasite"/>
        </authorList>
    </citation>
    <scope>IDENTIFICATION</scope>
</reference>
<proteinExistence type="predicted"/>
<evidence type="ECO:0000313" key="3">
    <source>
        <dbReference type="WBParaSite" id="jg24167"/>
    </source>
</evidence>
<name>A0A915DWA3_9BILA</name>
<organism evidence="2 3">
    <name type="scientific">Ditylenchus dipsaci</name>
    <dbReference type="NCBI Taxonomy" id="166011"/>
    <lineage>
        <taxon>Eukaryota</taxon>
        <taxon>Metazoa</taxon>
        <taxon>Ecdysozoa</taxon>
        <taxon>Nematoda</taxon>
        <taxon>Chromadorea</taxon>
        <taxon>Rhabditida</taxon>
        <taxon>Tylenchina</taxon>
        <taxon>Tylenchomorpha</taxon>
        <taxon>Sphaerularioidea</taxon>
        <taxon>Anguinidae</taxon>
        <taxon>Anguininae</taxon>
        <taxon>Ditylenchus</taxon>
    </lineage>
</organism>
<dbReference type="AlphaFoldDB" id="A0A915DWA3"/>
<dbReference type="Proteomes" id="UP000887574">
    <property type="component" value="Unplaced"/>
</dbReference>
<accession>A0A915DWA3</accession>
<dbReference type="WBParaSite" id="jg24167">
    <property type="protein sequence ID" value="jg24167"/>
    <property type="gene ID" value="jg24167"/>
</dbReference>
<feature type="region of interest" description="Disordered" evidence="1">
    <location>
        <begin position="20"/>
        <end position="42"/>
    </location>
</feature>
<protein>
    <submittedName>
        <fullName evidence="3">Uncharacterized protein</fullName>
    </submittedName>
</protein>
<evidence type="ECO:0000256" key="1">
    <source>
        <dbReference type="SAM" id="MobiDB-lite"/>
    </source>
</evidence>
<evidence type="ECO:0000313" key="2">
    <source>
        <dbReference type="Proteomes" id="UP000887574"/>
    </source>
</evidence>
<sequence length="80" mass="9575">METSRFKEWLQKLVVLQSQKRRKDDGSAKAQSERNEDMRIRRSKTRSSILKFQFLKMALLKEMEDEQEAKTYHPVDDLEG</sequence>